<evidence type="ECO:0000313" key="3">
    <source>
        <dbReference type="EMBL" id="MDA2803313.1"/>
    </source>
</evidence>
<reference evidence="3" key="1">
    <citation type="submission" date="2023-01" db="EMBL/GenBank/DDBJ databases">
        <title>Draft genome sequence of Nocardiopsis sp. LSu2-4 isolated from halophytes.</title>
        <authorList>
            <person name="Duangmal K."/>
            <person name="Chantavorakit T."/>
        </authorList>
    </citation>
    <scope>NUCLEOTIDE SEQUENCE</scope>
    <source>
        <strain evidence="3">LSu2-4</strain>
    </source>
</reference>
<comment type="caution">
    <text evidence="3">The sequence shown here is derived from an EMBL/GenBank/DDBJ whole genome shotgun (WGS) entry which is preliminary data.</text>
</comment>
<feature type="compositionally biased region" description="Basic residues" evidence="1">
    <location>
        <begin position="246"/>
        <end position="260"/>
    </location>
</feature>
<dbReference type="RefSeq" id="WP_270675651.1">
    <property type="nucleotide sequence ID" value="NZ_JAQFWP010000002.1"/>
</dbReference>
<keyword evidence="4" id="KW-1185">Reference proteome</keyword>
<evidence type="ECO:0000256" key="2">
    <source>
        <dbReference type="SAM" id="Phobius"/>
    </source>
</evidence>
<proteinExistence type="predicted"/>
<dbReference type="Proteomes" id="UP001165685">
    <property type="component" value="Unassembled WGS sequence"/>
</dbReference>
<accession>A0ABT4TF36</accession>
<name>A0ABT4TF36_9ACTN</name>
<feature type="region of interest" description="Disordered" evidence="1">
    <location>
        <begin position="241"/>
        <end position="270"/>
    </location>
</feature>
<dbReference type="InterPro" id="IPR045728">
    <property type="entry name" value="DUF6082"/>
</dbReference>
<keyword evidence="2" id="KW-0472">Membrane</keyword>
<evidence type="ECO:0000313" key="4">
    <source>
        <dbReference type="Proteomes" id="UP001165685"/>
    </source>
</evidence>
<protein>
    <submittedName>
        <fullName evidence="3">DUF6082 family protein</fullName>
    </submittedName>
</protein>
<keyword evidence="2" id="KW-1133">Transmembrane helix</keyword>
<feature type="transmembrane region" description="Helical" evidence="2">
    <location>
        <begin position="224"/>
        <end position="245"/>
    </location>
</feature>
<dbReference type="EMBL" id="JAQFWP010000002">
    <property type="protein sequence ID" value="MDA2803313.1"/>
    <property type="molecule type" value="Genomic_DNA"/>
</dbReference>
<organism evidence="3 4">
    <name type="scientific">Nocardiopsis suaedae</name>
    <dbReference type="NCBI Taxonomy" id="3018444"/>
    <lineage>
        <taxon>Bacteria</taxon>
        <taxon>Bacillati</taxon>
        <taxon>Actinomycetota</taxon>
        <taxon>Actinomycetes</taxon>
        <taxon>Streptosporangiales</taxon>
        <taxon>Nocardiopsidaceae</taxon>
        <taxon>Nocardiopsis</taxon>
    </lineage>
</organism>
<dbReference type="Pfam" id="PF19560">
    <property type="entry name" value="DUF6082"/>
    <property type="match status" value="1"/>
</dbReference>
<keyword evidence="2" id="KW-0812">Transmembrane</keyword>
<sequence>MKAFPLVVALLSLTAVALVLASPLALRAFGGADGEWERLSLIGQTYGAVSALIAVLALVGVAVTLVFQARETRRAVEEGRRQAMAELLRMAMDDPDLDACWGPVPEGEDRTERRQQLYTNMIVTQWGTAFRAGALPEARLRAAAEEMFRGGVGRAYWARARKRRLSAPARRADRRFNEILEQAYTAARPVTAASAASAAAAGSAGSASRPDGAGRRFGVPRRTLRVLAAFGAGAAVGAGAVAGAGPRRRPGRREWRRRGVRTPWGRKTLW</sequence>
<feature type="transmembrane region" description="Helical" evidence="2">
    <location>
        <begin position="45"/>
        <end position="67"/>
    </location>
</feature>
<gene>
    <name evidence="3" type="ORF">O4U47_02210</name>
</gene>
<evidence type="ECO:0000256" key="1">
    <source>
        <dbReference type="SAM" id="MobiDB-lite"/>
    </source>
</evidence>